<dbReference type="PROSITE" id="PS01209">
    <property type="entry name" value="LDLRA_1"/>
    <property type="match status" value="2"/>
</dbReference>
<dbReference type="InterPro" id="IPR001314">
    <property type="entry name" value="Peptidase_S1A"/>
</dbReference>
<dbReference type="InterPro" id="IPR001254">
    <property type="entry name" value="Trypsin_dom"/>
</dbReference>
<dbReference type="GO" id="GO:0002376">
    <property type="term" value="P:immune system process"/>
    <property type="evidence" value="ECO:0007669"/>
    <property type="project" value="UniProtKB-KW"/>
</dbReference>
<keyword evidence="3 13" id="KW-0645">Protease</keyword>
<dbReference type="PROSITE" id="PS00134">
    <property type="entry name" value="TRYPSIN_HIS"/>
    <property type="match status" value="1"/>
</dbReference>
<dbReference type="KEGG" id="gsh:117365568"/>
<comment type="caution">
    <text evidence="12">Lacks conserved residue(s) required for the propagation of feature annotation.</text>
</comment>
<dbReference type="InterPro" id="IPR009003">
    <property type="entry name" value="Peptidase_S1_PA"/>
</dbReference>
<keyword evidence="17" id="KW-1185">Reference proteome</keyword>
<dbReference type="Proteomes" id="UP000515159">
    <property type="component" value="Chromosome 1"/>
</dbReference>
<dbReference type="Pfam" id="PF00089">
    <property type="entry name" value="Trypsin"/>
    <property type="match status" value="1"/>
</dbReference>
<dbReference type="Gene3D" id="4.10.400.10">
    <property type="entry name" value="Low-density Lipoprotein Receptor"/>
    <property type="match status" value="2"/>
</dbReference>
<evidence type="ECO:0000256" key="12">
    <source>
        <dbReference type="PROSITE-ProRule" id="PRU00196"/>
    </source>
</evidence>
<dbReference type="SMART" id="SM00020">
    <property type="entry name" value="Tryp_SPc"/>
    <property type="match status" value="1"/>
</dbReference>
<evidence type="ECO:0000313" key="18">
    <source>
        <dbReference type="RefSeq" id="XP_033811976.1"/>
    </source>
</evidence>
<dbReference type="SUPFAM" id="SSF57424">
    <property type="entry name" value="LDL receptor-like module"/>
    <property type="match status" value="2"/>
</dbReference>
<accession>A0A6P8S552</accession>
<dbReference type="AlphaFoldDB" id="A0A6P8S552"/>
<dbReference type="PANTHER" id="PTHR24252:SF7">
    <property type="entry name" value="HYALIN"/>
    <property type="match status" value="1"/>
</dbReference>
<name>A0A6P8S552_GEOSA</name>
<dbReference type="PROSITE" id="PS50240">
    <property type="entry name" value="TRYPSIN_DOM"/>
    <property type="match status" value="1"/>
</dbReference>
<dbReference type="InterPro" id="IPR033116">
    <property type="entry name" value="TRYPSIN_SER"/>
</dbReference>
<evidence type="ECO:0000256" key="4">
    <source>
        <dbReference type="ARBA" id="ARBA00022729"/>
    </source>
</evidence>
<evidence type="ECO:0000256" key="10">
    <source>
        <dbReference type="ARBA" id="ARBA00023180"/>
    </source>
</evidence>
<dbReference type="InParanoid" id="A0A6P8S552"/>
<proteinExistence type="predicted"/>
<dbReference type="Pfam" id="PF00530">
    <property type="entry name" value="SRCR"/>
    <property type="match status" value="1"/>
</dbReference>
<dbReference type="CDD" id="cd00112">
    <property type="entry name" value="LDLa"/>
    <property type="match status" value="2"/>
</dbReference>
<dbReference type="Pfam" id="PF00057">
    <property type="entry name" value="Ldl_recept_a"/>
    <property type="match status" value="2"/>
</dbReference>
<keyword evidence="6 13" id="KW-0378">Hydrolase</keyword>
<dbReference type="SMART" id="SM00057">
    <property type="entry name" value="FIMAC"/>
    <property type="match status" value="1"/>
</dbReference>
<evidence type="ECO:0000259" key="16">
    <source>
        <dbReference type="PROSITE" id="PS50287"/>
    </source>
</evidence>
<dbReference type="CDD" id="cd00190">
    <property type="entry name" value="Tryp_SPc"/>
    <property type="match status" value="1"/>
</dbReference>
<keyword evidence="10" id="KW-0325">Glycoprotein</keyword>
<keyword evidence="5" id="KW-0677">Repeat</keyword>
<evidence type="ECO:0000256" key="1">
    <source>
        <dbReference type="ARBA" id="ARBA00004613"/>
    </source>
</evidence>
<feature type="disulfide bond" evidence="11">
    <location>
        <begin position="284"/>
        <end position="299"/>
    </location>
</feature>
<dbReference type="Gene3D" id="3.10.250.10">
    <property type="entry name" value="SRCR-like domain"/>
    <property type="match status" value="1"/>
</dbReference>
<dbReference type="SUPFAM" id="SSF50494">
    <property type="entry name" value="Trypsin-like serine proteases"/>
    <property type="match status" value="1"/>
</dbReference>
<dbReference type="GO" id="GO:0004252">
    <property type="term" value="F:serine-type endopeptidase activity"/>
    <property type="evidence" value="ECO:0007669"/>
    <property type="project" value="InterPro"/>
</dbReference>
<evidence type="ECO:0000256" key="9">
    <source>
        <dbReference type="ARBA" id="ARBA00023157"/>
    </source>
</evidence>
<dbReference type="InterPro" id="IPR018114">
    <property type="entry name" value="TRYPSIN_HIS"/>
</dbReference>
<dbReference type="GO" id="GO:0016020">
    <property type="term" value="C:membrane"/>
    <property type="evidence" value="ECO:0007669"/>
    <property type="project" value="InterPro"/>
</dbReference>
<evidence type="ECO:0000256" key="11">
    <source>
        <dbReference type="PROSITE-ProRule" id="PRU00124"/>
    </source>
</evidence>
<gene>
    <name evidence="18" type="primary">CFI</name>
</gene>
<evidence type="ECO:0000256" key="14">
    <source>
        <dbReference type="SAM" id="SignalP"/>
    </source>
</evidence>
<dbReference type="Gene3D" id="2.40.10.10">
    <property type="entry name" value="Trypsin-like serine proteases"/>
    <property type="match status" value="1"/>
</dbReference>
<evidence type="ECO:0000256" key="6">
    <source>
        <dbReference type="ARBA" id="ARBA00022801"/>
    </source>
</evidence>
<dbReference type="PRINTS" id="PR00722">
    <property type="entry name" value="CHYMOTRYPSIN"/>
</dbReference>
<dbReference type="PROSITE" id="PS50068">
    <property type="entry name" value="LDLRA_2"/>
    <property type="match status" value="2"/>
</dbReference>
<dbReference type="GeneID" id="117365568"/>
<evidence type="ECO:0000256" key="8">
    <source>
        <dbReference type="ARBA" id="ARBA00022859"/>
    </source>
</evidence>
<feature type="disulfide bond" evidence="11">
    <location>
        <begin position="229"/>
        <end position="241"/>
    </location>
</feature>
<dbReference type="SMART" id="SM00192">
    <property type="entry name" value="LDLa"/>
    <property type="match status" value="2"/>
</dbReference>
<dbReference type="PANTHER" id="PTHR24252">
    <property type="entry name" value="ACROSIN-RELATED"/>
    <property type="match status" value="1"/>
</dbReference>
<dbReference type="Gene3D" id="3.30.60.30">
    <property type="match status" value="1"/>
</dbReference>
<evidence type="ECO:0000256" key="7">
    <source>
        <dbReference type="ARBA" id="ARBA00022825"/>
    </source>
</evidence>
<dbReference type="PROSITE" id="PS50287">
    <property type="entry name" value="SRCR_2"/>
    <property type="match status" value="1"/>
</dbReference>
<dbReference type="RefSeq" id="XP_033811976.1">
    <property type="nucleotide sequence ID" value="XM_033956085.1"/>
</dbReference>
<feature type="disulfide bond" evidence="12">
    <location>
        <begin position="197"/>
        <end position="207"/>
    </location>
</feature>
<dbReference type="InterPro" id="IPR048719">
    <property type="entry name" value="CFAI_KAZAL"/>
</dbReference>
<evidence type="ECO:0000256" key="3">
    <source>
        <dbReference type="ARBA" id="ARBA00022670"/>
    </source>
</evidence>
<evidence type="ECO:0000313" key="17">
    <source>
        <dbReference type="Proteomes" id="UP000515159"/>
    </source>
</evidence>
<feature type="disulfide bond" evidence="11">
    <location>
        <begin position="248"/>
        <end position="263"/>
    </location>
</feature>
<keyword evidence="8" id="KW-0391">Immunity</keyword>
<keyword evidence="7 13" id="KW-0720">Serine protease</keyword>
<dbReference type="InterPro" id="IPR001190">
    <property type="entry name" value="SRCR"/>
</dbReference>
<keyword evidence="4 14" id="KW-0732">Signal</keyword>
<evidence type="ECO:0000259" key="15">
    <source>
        <dbReference type="PROSITE" id="PS50240"/>
    </source>
</evidence>
<keyword evidence="2" id="KW-0964">Secreted</keyword>
<evidence type="ECO:0000256" key="5">
    <source>
        <dbReference type="ARBA" id="ARBA00022737"/>
    </source>
</evidence>
<dbReference type="InterPro" id="IPR043504">
    <property type="entry name" value="Peptidase_S1_PA_chymotrypsin"/>
</dbReference>
<feature type="domain" description="SRCR" evidence="16">
    <location>
        <begin position="123"/>
        <end position="230"/>
    </location>
</feature>
<dbReference type="SMART" id="SM00202">
    <property type="entry name" value="SR"/>
    <property type="match status" value="1"/>
</dbReference>
<dbReference type="FunCoup" id="A0A6P8S552">
    <property type="interactions" value="157"/>
</dbReference>
<comment type="subcellular location">
    <subcellularLocation>
        <location evidence="1">Secreted</location>
    </subcellularLocation>
</comment>
<dbReference type="InterPro" id="IPR003884">
    <property type="entry name" value="FacI_MAC"/>
</dbReference>
<feature type="domain" description="Peptidase S1" evidence="15">
    <location>
        <begin position="354"/>
        <end position="588"/>
    </location>
</feature>
<dbReference type="FunFam" id="2.40.10.10:FF:000053">
    <property type="entry name" value="Neurotrypsin"/>
    <property type="match status" value="1"/>
</dbReference>
<dbReference type="InterPro" id="IPR036055">
    <property type="entry name" value="LDL_receptor-like_sf"/>
</dbReference>
<dbReference type="InterPro" id="IPR002172">
    <property type="entry name" value="LDrepeatLR_classA_rpt"/>
</dbReference>
<dbReference type="GO" id="GO:0006508">
    <property type="term" value="P:proteolysis"/>
    <property type="evidence" value="ECO:0007669"/>
    <property type="project" value="UniProtKB-KW"/>
</dbReference>
<dbReference type="InterPro" id="IPR036772">
    <property type="entry name" value="SRCR-like_dom_sf"/>
</dbReference>
<keyword evidence="9 12" id="KW-1015">Disulfide bond</keyword>
<protein>
    <submittedName>
        <fullName evidence="18">Complement factor I</fullName>
    </submittedName>
</protein>
<sequence length="597" mass="67070">MEMISLLCVILCIIFETKGQNNQSLEKNQPVMKKPWDGPCWNKRFTDKSCFKVFCHPWQRCFDGMCTCKLPYQCPRNSTSTVCSATGKEFRSYCQQKSYECMNPRETFSSRGKNCKHAEKFQISLKYGEHESEGIIQVKLVGQKPLFLCSNKWSIEEANVVCRQLGFEKGAHPSFAKQIFNIPQSDLEESECLQVTCRGLETSLAECGFNKGSYSKPAGLRCYTESTVCEDHKFNCVNGKCLEPESACDGINDCGDLSDELCCTECTNSFHCSSDVCIPNQYRCNGEIDCINGEDEVGCSVGRSEDSLSWNENAEDLSTIVQNSMDNERKYIKSFLPSIHCGISNLSETRKKRIIGGANATRGEFPWQVAIKDGDSVNCGGIYVGGCWVLTAAHCVRATQSHQYRILVGVLNRRNYQEKVDSFPVKRVIVHENYEANTYLNDIALLEVENIYNEELCMQSGNNLMPACIPWSEYQFKVGERCKVSGWGRAEGFTKVFSLKWGYIYLMANCSKAYEGRFLEGMECAGTYDGSIDSCKGDSGGPLICYDSHNVAYVWGIVSWGENCGQPGSPGVYTKVAKFFEWISYHVGRPLVTKYNT</sequence>
<dbReference type="SUPFAM" id="SSF56487">
    <property type="entry name" value="SRCR-like"/>
    <property type="match status" value="1"/>
</dbReference>
<reference evidence="18" key="1">
    <citation type="submission" date="2025-08" db="UniProtKB">
        <authorList>
            <consortium name="RefSeq"/>
        </authorList>
    </citation>
    <scope>IDENTIFICATION</scope>
</reference>
<dbReference type="Pfam" id="PF21287">
    <property type="entry name" value="Kazal_CFAI"/>
    <property type="match status" value="1"/>
</dbReference>
<evidence type="ECO:0000256" key="13">
    <source>
        <dbReference type="RuleBase" id="RU363034"/>
    </source>
</evidence>
<dbReference type="GO" id="GO:0005576">
    <property type="term" value="C:extracellular region"/>
    <property type="evidence" value="ECO:0007669"/>
    <property type="project" value="UniProtKB-SubCell"/>
</dbReference>
<dbReference type="OrthoDB" id="19606at2759"/>
<dbReference type="InterPro" id="IPR048722">
    <property type="entry name" value="CFAI_FIMAC_N"/>
</dbReference>
<feature type="signal peptide" evidence="14">
    <location>
        <begin position="1"/>
        <end position="19"/>
    </location>
</feature>
<dbReference type="PROSITE" id="PS00135">
    <property type="entry name" value="TRYPSIN_SER"/>
    <property type="match status" value="1"/>
</dbReference>
<dbReference type="Pfam" id="PF21286">
    <property type="entry name" value="CFAI_FIMAC_N"/>
    <property type="match status" value="1"/>
</dbReference>
<dbReference type="InterPro" id="IPR023415">
    <property type="entry name" value="LDLR_class-A_CS"/>
</dbReference>
<dbReference type="CTD" id="3426"/>
<organism evidence="17 18">
    <name type="scientific">Geotrypetes seraphini</name>
    <name type="common">Gaboon caecilian</name>
    <name type="synonym">Caecilia seraphini</name>
    <dbReference type="NCBI Taxonomy" id="260995"/>
    <lineage>
        <taxon>Eukaryota</taxon>
        <taxon>Metazoa</taxon>
        <taxon>Chordata</taxon>
        <taxon>Craniata</taxon>
        <taxon>Vertebrata</taxon>
        <taxon>Euteleostomi</taxon>
        <taxon>Amphibia</taxon>
        <taxon>Gymnophiona</taxon>
        <taxon>Geotrypetes</taxon>
    </lineage>
</organism>
<feature type="chain" id="PRO_5028245502" evidence="14">
    <location>
        <begin position="20"/>
        <end position="597"/>
    </location>
</feature>
<feature type="disulfide bond" evidence="11">
    <location>
        <begin position="236"/>
        <end position="254"/>
    </location>
</feature>
<feature type="disulfide bond" evidence="11">
    <location>
        <begin position="272"/>
        <end position="290"/>
    </location>
</feature>
<evidence type="ECO:0000256" key="2">
    <source>
        <dbReference type="ARBA" id="ARBA00022525"/>
    </source>
</evidence>